<dbReference type="AlphaFoldDB" id="A0A9W9MBV0"/>
<evidence type="ECO:0000313" key="2">
    <source>
        <dbReference type="Proteomes" id="UP001150942"/>
    </source>
</evidence>
<reference evidence="1" key="2">
    <citation type="journal article" date="2023" name="IMA Fungus">
        <title>Comparative genomic study of the Penicillium genus elucidates a diverse pangenome and 15 lateral gene transfer events.</title>
        <authorList>
            <person name="Petersen C."/>
            <person name="Sorensen T."/>
            <person name="Nielsen M.R."/>
            <person name="Sondergaard T.E."/>
            <person name="Sorensen J.L."/>
            <person name="Fitzpatrick D.A."/>
            <person name="Frisvad J.C."/>
            <person name="Nielsen K.L."/>
        </authorList>
    </citation>
    <scope>NUCLEOTIDE SEQUENCE</scope>
    <source>
        <strain evidence="1">IBT 20477</strain>
    </source>
</reference>
<evidence type="ECO:0000313" key="1">
    <source>
        <dbReference type="EMBL" id="KAJ5196208.1"/>
    </source>
</evidence>
<sequence length="89" mass="10419">MQRTVTRQYSKPEDDIKSLMEEALRQPGELTRTPGPWVRQDIFGPFCLAEVTRQWKANSARVHSRRSVGKRRFCNGQHGLECKCLHHNR</sequence>
<keyword evidence="2" id="KW-1185">Reference proteome</keyword>
<name>A0A9W9MBV0_9EURO</name>
<dbReference type="Proteomes" id="UP001150942">
    <property type="component" value="Unassembled WGS sequence"/>
</dbReference>
<organism evidence="1 2">
    <name type="scientific">Penicillium cf. viridicatum</name>
    <dbReference type="NCBI Taxonomy" id="2972119"/>
    <lineage>
        <taxon>Eukaryota</taxon>
        <taxon>Fungi</taxon>
        <taxon>Dikarya</taxon>
        <taxon>Ascomycota</taxon>
        <taxon>Pezizomycotina</taxon>
        <taxon>Eurotiomycetes</taxon>
        <taxon>Eurotiomycetidae</taxon>
        <taxon>Eurotiales</taxon>
        <taxon>Aspergillaceae</taxon>
        <taxon>Penicillium</taxon>
    </lineage>
</organism>
<protein>
    <submittedName>
        <fullName evidence="1">Uncharacterized protein</fullName>
    </submittedName>
</protein>
<reference evidence="1" key="1">
    <citation type="submission" date="2022-11" db="EMBL/GenBank/DDBJ databases">
        <authorList>
            <person name="Petersen C."/>
        </authorList>
    </citation>
    <scope>NUCLEOTIDE SEQUENCE</scope>
    <source>
        <strain evidence="1">IBT 20477</strain>
    </source>
</reference>
<accession>A0A9W9MBV0</accession>
<proteinExistence type="predicted"/>
<comment type="caution">
    <text evidence="1">The sequence shown here is derived from an EMBL/GenBank/DDBJ whole genome shotgun (WGS) entry which is preliminary data.</text>
</comment>
<gene>
    <name evidence="1" type="ORF">N7449_006687</name>
</gene>
<dbReference type="EMBL" id="JAPQKQ010000005">
    <property type="protein sequence ID" value="KAJ5196208.1"/>
    <property type="molecule type" value="Genomic_DNA"/>
</dbReference>